<dbReference type="PANTHER" id="PTHR33055:SF3">
    <property type="entry name" value="PUTATIVE TRANSPOSASE FOR IS117-RELATED"/>
    <property type="match status" value="1"/>
</dbReference>
<proteinExistence type="predicted"/>
<evidence type="ECO:0000259" key="2">
    <source>
        <dbReference type="Pfam" id="PF02371"/>
    </source>
</evidence>
<dbReference type="GO" id="GO:0004803">
    <property type="term" value="F:transposase activity"/>
    <property type="evidence" value="ECO:0007669"/>
    <property type="project" value="InterPro"/>
</dbReference>
<dbReference type="InterPro" id="IPR003346">
    <property type="entry name" value="Transposase_20"/>
</dbReference>
<evidence type="ECO:0000313" key="4">
    <source>
        <dbReference type="Proteomes" id="UP000183918"/>
    </source>
</evidence>
<dbReference type="Pfam" id="PF02371">
    <property type="entry name" value="Transposase_20"/>
    <property type="match status" value="1"/>
</dbReference>
<evidence type="ECO:0000313" key="3">
    <source>
        <dbReference type="EMBL" id="SDY75016.1"/>
    </source>
</evidence>
<evidence type="ECO:0000259" key="1">
    <source>
        <dbReference type="Pfam" id="PF01548"/>
    </source>
</evidence>
<dbReference type="EMBL" id="FNPG01000033">
    <property type="protein sequence ID" value="SDY75016.1"/>
    <property type="molecule type" value="Genomic_DNA"/>
</dbReference>
<feature type="domain" description="Transposase IS116/IS110/IS902 C-terminal" evidence="2">
    <location>
        <begin position="276"/>
        <end position="357"/>
    </location>
</feature>
<dbReference type="GO" id="GO:0006313">
    <property type="term" value="P:DNA transposition"/>
    <property type="evidence" value="ECO:0007669"/>
    <property type="project" value="InterPro"/>
</dbReference>
<dbReference type="NCBIfam" id="NF033542">
    <property type="entry name" value="transpos_IS110"/>
    <property type="match status" value="1"/>
</dbReference>
<dbReference type="Proteomes" id="UP000183918">
    <property type="component" value="Unassembled WGS sequence"/>
</dbReference>
<dbReference type="AlphaFoldDB" id="A0A1H3MEG3"/>
<sequence length="399" mass="45876">MNSVGIDVSKGKSTVAIMRPFGEIVASPFEINHTEEDFEKLVSRIKSLKGESRIVMEYTGRYYEPLANYLYNSGLYISVVNAILIHDYDNSSIRKVKTDKKDAIKIANYGLNRWLDLPEYIPEEELRQALKIYNRQFTQYTKLKVAMINNLIALSDQTFPGIDGLFGKTPRKDGHQKWIDFIKDYWHKDCITTKTIKSLERSYQKWCSKNGYHYQSNKVNDIYQLANQTVASIPANANTKLIITETAKELISLIDVLEKIRQEMNRIASQLPEYPAVMSLPGVGTTLGPQLIAEICDIRRFHSRKALIAYAGIDSSPYQSGTIDIKSRGISKRGSSALRKTLFTVMDCILRHQQIDDPVYQFFYKKRAKGKHYYVYMIAGCNKFLRIYYARINAYLNSI</sequence>
<organism evidence="3 4">
    <name type="scientific">Lachnobacterium bovis DSM 14045</name>
    <dbReference type="NCBI Taxonomy" id="1122142"/>
    <lineage>
        <taxon>Bacteria</taxon>
        <taxon>Bacillati</taxon>
        <taxon>Bacillota</taxon>
        <taxon>Clostridia</taxon>
        <taxon>Lachnospirales</taxon>
        <taxon>Lachnospiraceae</taxon>
        <taxon>Lachnobacterium</taxon>
    </lineage>
</organism>
<dbReference type="STRING" id="1122142.SAMN02910414_02295"/>
<dbReference type="Pfam" id="PF01548">
    <property type="entry name" value="DEDD_Tnp_IS110"/>
    <property type="match status" value="1"/>
</dbReference>
<dbReference type="PANTHER" id="PTHR33055">
    <property type="entry name" value="TRANSPOSASE FOR INSERTION SEQUENCE ELEMENT IS1111A"/>
    <property type="match status" value="1"/>
</dbReference>
<dbReference type="InterPro" id="IPR047650">
    <property type="entry name" value="Transpos_IS110"/>
</dbReference>
<keyword evidence="4" id="KW-1185">Reference proteome</keyword>
<dbReference type="InterPro" id="IPR002525">
    <property type="entry name" value="Transp_IS110-like_N"/>
</dbReference>
<dbReference type="GO" id="GO:0003677">
    <property type="term" value="F:DNA binding"/>
    <property type="evidence" value="ECO:0007669"/>
    <property type="project" value="InterPro"/>
</dbReference>
<name>A0A1H3MEG3_9FIRM</name>
<accession>A0A1H3MEG3</accession>
<reference evidence="3 4" key="1">
    <citation type="submission" date="2016-10" db="EMBL/GenBank/DDBJ databases">
        <authorList>
            <person name="de Groot N.N."/>
        </authorList>
    </citation>
    <scope>NUCLEOTIDE SEQUENCE [LARGE SCALE GENOMIC DNA]</scope>
    <source>
        <strain evidence="3 4">DSM 14045</strain>
    </source>
</reference>
<feature type="domain" description="Transposase IS110-like N-terminal" evidence="1">
    <location>
        <begin position="4"/>
        <end position="160"/>
    </location>
</feature>
<protein>
    <submittedName>
        <fullName evidence="3">Transposase IS116/IS110/IS902 family protein</fullName>
    </submittedName>
</protein>
<dbReference type="OrthoDB" id="9811278at2"/>
<gene>
    <name evidence="3" type="ORF">SAMN02910414_02295</name>
</gene>
<dbReference type="RefSeq" id="WP_074719036.1">
    <property type="nucleotide sequence ID" value="NZ_FNPG01000033.1"/>
</dbReference>